<feature type="region of interest" description="Disordered" evidence="1">
    <location>
        <begin position="104"/>
        <end position="124"/>
    </location>
</feature>
<name>A0AAD3HCZ9_9STRA</name>
<dbReference type="PANTHER" id="PTHR38149:SF1">
    <property type="entry name" value="ATPASE"/>
    <property type="match status" value="1"/>
</dbReference>
<protein>
    <recommendedName>
        <fullName evidence="2">ATPase of the ABC class C-terminal domain-containing protein</fullName>
    </recommendedName>
</protein>
<comment type="caution">
    <text evidence="3">The sequence shown here is derived from an EMBL/GenBank/DDBJ whole genome shotgun (WGS) entry which is preliminary data.</text>
</comment>
<dbReference type="EMBL" id="BLLK01000062">
    <property type="protein sequence ID" value="GFH59297.1"/>
    <property type="molecule type" value="Genomic_DNA"/>
</dbReference>
<dbReference type="PANTHER" id="PTHR38149">
    <property type="entry name" value="ATPASE"/>
    <property type="match status" value="1"/>
</dbReference>
<proteinExistence type="predicted"/>
<evidence type="ECO:0000259" key="2">
    <source>
        <dbReference type="Pfam" id="PF09818"/>
    </source>
</evidence>
<accession>A0AAD3HCZ9</accession>
<gene>
    <name evidence="3" type="ORF">CTEN210_15773</name>
</gene>
<dbReference type="Proteomes" id="UP001054902">
    <property type="component" value="Unassembled WGS sequence"/>
</dbReference>
<evidence type="ECO:0000313" key="4">
    <source>
        <dbReference type="Proteomes" id="UP001054902"/>
    </source>
</evidence>
<evidence type="ECO:0000313" key="3">
    <source>
        <dbReference type="EMBL" id="GFH59297.1"/>
    </source>
</evidence>
<dbReference type="InterPro" id="IPR019195">
    <property type="entry name" value="ABC_ATPase_put"/>
</dbReference>
<organism evidence="3 4">
    <name type="scientific">Chaetoceros tenuissimus</name>
    <dbReference type="NCBI Taxonomy" id="426638"/>
    <lineage>
        <taxon>Eukaryota</taxon>
        <taxon>Sar</taxon>
        <taxon>Stramenopiles</taxon>
        <taxon>Ochrophyta</taxon>
        <taxon>Bacillariophyta</taxon>
        <taxon>Coscinodiscophyceae</taxon>
        <taxon>Chaetocerotophycidae</taxon>
        <taxon>Chaetocerotales</taxon>
        <taxon>Chaetocerotaceae</taxon>
        <taxon>Chaetoceros</taxon>
    </lineage>
</organism>
<dbReference type="InterPro" id="IPR046834">
    <property type="entry name" value="ABC_ATPase_C"/>
</dbReference>
<sequence length="659" mass="73167">MWSITFKEDALSLGDTPPEKLSDFSSLDSCLVKVSVSLDSFLNEVNKKKHEPEFLDLFQYAGKVARVTLAHLVVLSIYDTARSFIIDNTDTTCTVEPLSLMRQASDKRKQAKRRKLRRLDSSGSASNNIPPFIFERSDIWCDAKHLHISLALIFDHQKGDRNKTITQNHIEAVILDYMKEMTKSLPSSSDILAHIGCVLLQNKLRESLQSNDAIAFLADGSIIPRKSGVSFAPMKSPPAIPFLAPQDSKLSQSLCVDVGGFAKYLKHDSIQVNSNLVTVSGLLVPKGVTLIVGGGYHGKSTMLRAIMCGVYDKILGDGREFCVTDIGAVSVRAEDGRYVNNTNVAESIEMKATALLVDEDVSAANFMSRDGKMRALVMDESITPLIYRVNGLYSKHGISSIVVVGGVGDWLDVPNAVIKLDRYVASDALAKAQSISRQFSHHQVQYAGRGTVHRLQWDSDGTPCRRRPVGVESITDFKSCRLDILDGGKKLSIHQVEEEDGDDSMNGYDSDDDTGIIDMSRSEQLFGGNHQLFACGICCLWILIKSQEKPELDLVELVNDLEKGIDNEGGMMAIVESLSSSSLSSHFNIHSDVIHSIGHIVRPRRYEILQALTRIRGIKFEHLPTEVDEEDLRIKKEAEERKRMLAELWANRRNKKMSV</sequence>
<keyword evidence="4" id="KW-1185">Reference proteome</keyword>
<feature type="domain" description="ATPase of the ABC class C-terminal" evidence="2">
    <location>
        <begin position="189"/>
        <end position="344"/>
    </location>
</feature>
<reference evidence="3 4" key="1">
    <citation type="journal article" date="2021" name="Sci. Rep.">
        <title>The genome of the diatom Chaetoceros tenuissimus carries an ancient integrated fragment of an extant virus.</title>
        <authorList>
            <person name="Hongo Y."/>
            <person name="Kimura K."/>
            <person name="Takaki Y."/>
            <person name="Yoshida Y."/>
            <person name="Baba S."/>
            <person name="Kobayashi G."/>
            <person name="Nagasaki K."/>
            <person name="Hano T."/>
            <person name="Tomaru Y."/>
        </authorList>
    </citation>
    <scope>NUCLEOTIDE SEQUENCE [LARGE SCALE GENOMIC DNA]</scope>
    <source>
        <strain evidence="3 4">NIES-3715</strain>
    </source>
</reference>
<dbReference type="Pfam" id="PF09818">
    <property type="entry name" value="ABC_ATPase"/>
    <property type="match status" value="1"/>
</dbReference>
<dbReference type="AlphaFoldDB" id="A0AAD3HCZ9"/>
<evidence type="ECO:0000256" key="1">
    <source>
        <dbReference type="SAM" id="MobiDB-lite"/>
    </source>
</evidence>